<organism evidence="2 3">
    <name type="scientific">Immersiella caudata</name>
    <dbReference type="NCBI Taxonomy" id="314043"/>
    <lineage>
        <taxon>Eukaryota</taxon>
        <taxon>Fungi</taxon>
        <taxon>Dikarya</taxon>
        <taxon>Ascomycota</taxon>
        <taxon>Pezizomycotina</taxon>
        <taxon>Sordariomycetes</taxon>
        <taxon>Sordariomycetidae</taxon>
        <taxon>Sordariales</taxon>
        <taxon>Lasiosphaeriaceae</taxon>
        <taxon>Immersiella</taxon>
    </lineage>
</organism>
<feature type="domain" description="Heterokaryon incompatibility" evidence="1">
    <location>
        <begin position="3"/>
        <end position="63"/>
    </location>
</feature>
<proteinExistence type="predicted"/>
<dbReference type="EMBL" id="JAULSU010000004">
    <property type="protein sequence ID" value="KAK0620869.1"/>
    <property type="molecule type" value="Genomic_DNA"/>
</dbReference>
<gene>
    <name evidence="2" type="ORF">B0T14DRAFT_411571</name>
</gene>
<dbReference type="PANTHER" id="PTHR33112">
    <property type="entry name" value="DOMAIN PROTEIN, PUTATIVE-RELATED"/>
    <property type="match status" value="1"/>
</dbReference>
<protein>
    <recommendedName>
        <fullName evidence="1">Heterokaryon incompatibility domain-containing protein</fullName>
    </recommendedName>
</protein>
<feature type="non-terminal residue" evidence="2">
    <location>
        <position position="66"/>
    </location>
</feature>
<dbReference type="Proteomes" id="UP001175000">
    <property type="component" value="Unassembled WGS sequence"/>
</dbReference>
<dbReference type="Pfam" id="PF06985">
    <property type="entry name" value="HET"/>
    <property type="match status" value="1"/>
</dbReference>
<reference evidence="2" key="1">
    <citation type="submission" date="2023-06" db="EMBL/GenBank/DDBJ databases">
        <title>Genome-scale phylogeny and comparative genomics of the fungal order Sordariales.</title>
        <authorList>
            <consortium name="Lawrence Berkeley National Laboratory"/>
            <person name="Hensen N."/>
            <person name="Bonometti L."/>
            <person name="Westerberg I."/>
            <person name="Brannstrom I.O."/>
            <person name="Guillou S."/>
            <person name="Cros-Aarteil S."/>
            <person name="Calhoun S."/>
            <person name="Haridas S."/>
            <person name="Kuo A."/>
            <person name="Mondo S."/>
            <person name="Pangilinan J."/>
            <person name="Riley R."/>
            <person name="Labutti K."/>
            <person name="Andreopoulos B."/>
            <person name="Lipzen A."/>
            <person name="Chen C."/>
            <person name="Yanf M."/>
            <person name="Daum C."/>
            <person name="Ng V."/>
            <person name="Clum A."/>
            <person name="Steindorff A."/>
            <person name="Ohm R."/>
            <person name="Martin F."/>
            <person name="Silar P."/>
            <person name="Natvig D."/>
            <person name="Lalanne C."/>
            <person name="Gautier V."/>
            <person name="Ament-Velasquez S.L."/>
            <person name="Kruys A."/>
            <person name="Hutchinson M.I."/>
            <person name="Powell A.J."/>
            <person name="Barry K."/>
            <person name="Miller A.N."/>
            <person name="Grigoriev I.V."/>
            <person name="Debuchy R."/>
            <person name="Gladieux P."/>
            <person name="Thoren M.H."/>
            <person name="Johannesson H."/>
        </authorList>
    </citation>
    <scope>NUCLEOTIDE SEQUENCE</scope>
    <source>
        <strain evidence="2">CBS 606.72</strain>
    </source>
</reference>
<comment type="caution">
    <text evidence="2">The sequence shown here is derived from an EMBL/GenBank/DDBJ whole genome shotgun (WGS) entry which is preliminary data.</text>
</comment>
<keyword evidence="3" id="KW-1185">Reference proteome</keyword>
<evidence type="ECO:0000313" key="3">
    <source>
        <dbReference type="Proteomes" id="UP001175000"/>
    </source>
</evidence>
<evidence type="ECO:0000259" key="1">
    <source>
        <dbReference type="Pfam" id="PF06985"/>
    </source>
</evidence>
<sequence>PLALHPAITLTGKLGFFHLWIDSLCIVQDPPPSDWASESQKMMHIYQNCFLTIAATSSPDSSTSLF</sequence>
<dbReference type="AlphaFoldDB" id="A0AA40C143"/>
<feature type="non-terminal residue" evidence="2">
    <location>
        <position position="1"/>
    </location>
</feature>
<dbReference type="PANTHER" id="PTHR33112:SF16">
    <property type="entry name" value="HETEROKARYON INCOMPATIBILITY DOMAIN-CONTAINING PROTEIN"/>
    <property type="match status" value="1"/>
</dbReference>
<name>A0AA40C143_9PEZI</name>
<accession>A0AA40C143</accession>
<evidence type="ECO:0000313" key="2">
    <source>
        <dbReference type="EMBL" id="KAK0620869.1"/>
    </source>
</evidence>
<dbReference type="InterPro" id="IPR010730">
    <property type="entry name" value="HET"/>
</dbReference>